<dbReference type="AlphaFoldDB" id="A0A507CZY1"/>
<dbReference type="VEuPathDB" id="FungiDB:SeMB42_g04223"/>
<dbReference type="Pfam" id="PF08284">
    <property type="entry name" value="RVP_2"/>
    <property type="match status" value="1"/>
</dbReference>
<dbReference type="STRING" id="286115.A0A507CZY1"/>
<evidence type="ECO:0000256" key="4">
    <source>
        <dbReference type="ARBA" id="ARBA00022750"/>
    </source>
</evidence>
<evidence type="ECO:0000259" key="11">
    <source>
        <dbReference type="PROSITE" id="PS50878"/>
    </source>
</evidence>
<dbReference type="EMBL" id="QEAN01000166">
    <property type="protein sequence ID" value="TPX44752.1"/>
    <property type="molecule type" value="Genomic_DNA"/>
</dbReference>
<dbReference type="InterPro" id="IPR043502">
    <property type="entry name" value="DNA/RNA_pol_sf"/>
</dbReference>
<dbReference type="InterPro" id="IPR021109">
    <property type="entry name" value="Peptidase_aspartic_dom_sf"/>
</dbReference>
<dbReference type="GO" id="GO:0016779">
    <property type="term" value="F:nucleotidyltransferase activity"/>
    <property type="evidence" value="ECO:0007669"/>
    <property type="project" value="UniProtKB-KW"/>
</dbReference>
<dbReference type="GO" id="GO:0006508">
    <property type="term" value="P:proteolysis"/>
    <property type="evidence" value="ECO:0007669"/>
    <property type="project" value="InterPro"/>
</dbReference>
<dbReference type="InterPro" id="IPR001969">
    <property type="entry name" value="Aspartic_peptidase_AS"/>
</dbReference>
<dbReference type="Proteomes" id="UP000317494">
    <property type="component" value="Unassembled WGS sequence"/>
</dbReference>
<dbReference type="Gene3D" id="3.10.10.10">
    <property type="entry name" value="HIV Type 1 Reverse Transcriptase, subunit A, domain 1"/>
    <property type="match status" value="1"/>
</dbReference>
<dbReference type="CDD" id="cd00303">
    <property type="entry name" value="retropepsin_like"/>
    <property type="match status" value="1"/>
</dbReference>
<reference evidence="12 13" key="1">
    <citation type="journal article" date="2019" name="Sci. Rep.">
        <title>Comparative genomics of chytrid fungi reveal insights into the obligate biotrophic and pathogenic lifestyle of Synchytrium endobioticum.</title>
        <authorList>
            <person name="van de Vossenberg B.T.L.H."/>
            <person name="Warris S."/>
            <person name="Nguyen H.D.T."/>
            <person name="van Gent-Pelzer M.P.E."/>
            <person name="Joly D.L."/>
            <person name="van de Geest H.C."/>
            <person name="Bonants P.J.M."/>
            <person name="Smith D.S."/>
            <person name="Levesque C.A."/>
            <person name="van der Lee T.A.J."/>
        </authorList>
    </citation>
    <scope>NUCLEOTIDE SEQUENCE [LARGE SCALE GENOMIC DNA]</scope>
    <source>
        <strain evidence="12 13">MB42</strain>
    </source>
</reference>
<accession>A0A507CZY1</accession>
<keyword evidence="9" id="KW-0511">Multifunctional enzyme</keyword>
<dbReference type="InterPro" id="IPR000477">
    <property type="entry name" value="RT_dom"/>
</dbReference>
<dbReference type="PROSITE" id="PS00141">
    <property type="entry name" value="ASP_PROTEASE"/>
    <property type="match status" value="1"/>
</dbReference>
<keyword evidence="5" id="KW-0255">Endonuclease</keyword>
<feature type="region of interest" description="Disordered" evidence="10">
    <location>
        <begin position="279"/>
        <end position="312"/>
    </location>
</feature>
<evidence type="ECO:0000256" key="6">
    <source>
        <dbReference type="ARBA" id="ARBA00022842"/>
    </source>
</evidence>
<evidence type="ECO:0000256" key="1">
    <source>
        <dbReference type="ARBA" id="ARBA00022679"/>
    </source>
</evidence>
<evidence type="ECO:0000256" key="2">
    <source>
        <dbReference type="ARBA" id="ARBA00022695"/>
    </source>
</evidence>
<dbReference type="GO" id="GO:0003723">
    <property type="term" value="F:RNA binding"/>
    <property type="evidence" value="ECO:0007669"/>
    <property type="project" value="UniProtKB-KW"/>
</dbReference>
<keyword evidence="1" id="KW-0808">Transferase</keyword>
<evidence type="ECO:0000256" key="9">
    <source>
        <dbReference type="ARBA" id="ARBA00023268"/>
    </source>
</evidence>
<keyword evidence="13" id="KW-1185">Reference proteome</keyword>
<evidence type="ECO:0000313" key="13">
    <source>
        <dbReference type="Proteomes" id="UP000317494"/>
    </source>
</evidence>
<feature type="domain" description="Reverse transcriptase" evidence="11">
    <location>
        <begin position="650"/>
        <end position="832"/>
    </location>
</feature>
<dbReference type="Pfam" id="PF17919">
    <property type="entry name" value="RT_RNaseH_2"/>
    <property type="match status" value="1"/>
</dbReference>
<dbReference type="PANTHER" id="PTHR37984:SF5">
    <property type="entry name" value="PROTEIN NYNRIN-LIKE"/>
    <property type="match status" value="1"/>
</dbReference>
<keyword evidence="4" id="KW-0064">Aspartyl protease</keyword>
<dbReference type="Gene3D" id="2.40.70.10">
    <property type="entry name" value="Acid Proteases"/>
    <property type="match status" value="1"/>
</dbReference>
<name>A0A507CZY1_9FUNG</name>
<comment type="caution">
    <text evidence="12">The sequence shown here is derived from an EMBL/GenBank/DDBJ whole genome shotgun (WGS) entry which is preliminary data.</text>
</comment>
<dbReference type="CDD" id="cd01647">
    <property type="entry name" value="RT_LTR"/>
    <property type="match status" value="1"/>
</dbReference>
<dbReference type="PANTHER" id="PTHR37984">
    <property type="entry name" value="PROTEIN CBG26694"/>
    <property type="match status" value="1"/>
</dbReference>
<dbReference type="SUPFAM" id="SSF50630">
    <property type="entry name" value="Acid proteases"/>
    <property type="match status" value="1"/>
</dbReference>
<keyword evidence="6" id="KW-0460">Magnesium</keyword>
<keyword evidence="2" id="KW-0548">Nucleotidyltransferase</keyword>
<evidence type="ECO:0000256" key="8">
    <source>
        <dbReference type="ARBA" id="ARBA00022908"/>
    </source>
</evidence>
<gene>
    <name evidence="12" type="ORF">SeMB42_g04223</name>
</gene>
<keyword evidence="7" id="KW-0694">RNA-binding</keyword>
<dbReference type="GO" id="GO:0004519">
    <property type="term" value="F:endonuclease activity"/>
    <property type="evidence" value="ECO:0007669"/>
    <property type="project" value="UniProtKB-KW"/>
</dbReference>
<dbReference type="GO" id="GO:0004190">
    <property type="term" value="F:aspartic-type endopeptidase activity"/>
    <property type="evidence" value="ECO:0007669"/>
    <property type="project" value="UniProtKB-KW"/>
</dbReference>
<dbReference type="InterPro" id="IPR041577">
    <property type="entry name" value="RT_RNaseH_2"/>
</dbReference>
<keyword evidence="5" id="KW-0378">Hydrolase</keyword>
<keyword evidence="3" id="KW-0540">Nuclease</keyword>
<evidence type="ECO:0000313" key="12">
    <source>
        <dbReference type="EMBL" id="TPX44752.1"/>
    </source>
</evidence>
<evidence type="ECO:0000256" key="7">
    <source>
        <dbReference type="ARBA" id="ARBA00022884"/>
    </source>
</evidence>
<dbReference type="Gene3D" id="3.30.70.270">
    <property type="match status" value="2"/>
</dbReference>
<dbReference type="PROSITE" id="PS50878">
    <property type="entry name" value="RT_POL"/>
    <property type="match status" value="1"/>
</dbReference>
<evidence type="ECO:0000256" key="10">
    <source>
        <dbReference type="SAM" id="MobiDB-lite"/>
    </source>
</evidence>
<feature type="compositionally biased region" description="Low complexity" evidence="10">
    <location>
        <begin position="279"/>
        <end position="296"/>
    </location>
</feature>
<dbReference type="Pfam" id="PF00078">
    <property type="entry name" value="RVT_1"/>
    <property type="match status" value="1"/>
</dbReference>
<dbReference type="InterPro" id="IPR050951">
    <property type="entry name" value="Retrovirus_Pol_polyprotein"/>
</dbReference>
<keyword evidence="4" id="KW-0645">Protease</keyword>
<dbReference type="InterPro" id="IPR043128">
    <property type="entry name" value="Rev_trsase/Diguanyl_cyclase"/>
</dbReference>
<dbReference type="SUPFAM" id="SSF56672">
    <property type="entry name" value="DNA/RNA polymerases"/>
    <property type="match status" value="1"/>
</dbReference>
<protein>
    <recommendedName>
        <fullName evidence="11">Reverse transcriptase domain-containing protein</fullName>
    </recommendedName>
</protein>
<keyword evidence="8" id="KW-0229">DNA integration</keyword>
<organism evidence="12 13">
    <name type="scientific">Synchytrium endobioticum</name>
    <dbReference type="NCBI Taxonomy" id="286115"/>
    <lineage>
        <taxon>Eukaryota</taxon>
        <taxon>Fungi</taxon>
        <taxon>Fungi incertae sedis</taxon>
        <taxon>Chytridiomycota</taxon>
        <taxon>Chytridiomycota incertae sedis</taxon>
        <taxon>Chytridiomycetes</taxon>
        <taxon>Synchytriales</taxon>
        <taxon>Synchytriaceae</taxon>
        <taxon>Synchytrium</taxon>
    </lineage>
</organism>
<evidence type="ECO:0000256" key="3">
    <source>
        <dbReference type="ARBA" id="ARBA00022722"/>
    </source>
</evidence>
<dbReference type="GO" id="GO:0015074">
    <property type="term" value="P:DNA integration"/>
    <property type="evidence" value="ECO:0007669"/>
    <property type="project" value="UniProtKB-KW"/>
</dbReference>
<sequence length="974" mass="111867">MQEQTIQILVAELDEIRARVVQPTDTSGIAQKNKDYKLAKTAVEVGQRDLRAFMRDAKTRYVNVVVANPATVTGGPLATSSSSQVIKIEDPSKFSGKMSDYNRWRFESQNILAVRTNIDTDDKRIRYMGSRMEGTALQWYERYANRRSLLLAETSPTAEEVARRAHEYIDFIDQLDGTFKNPLEQQTYRNEVKRATQGRSLFNEYAIHFLDLVMRANLSPDDQIETFMESLNPSVLRAWKPISIPSTFDEVVSSIRIALQVNETIRQAELNSKMKSTTITSIVSSSSPPRRSSTSTLPKKNDPSRPGPFAVNPEKSIHRIRAQNGWCTRCGMKSHNTERCPIYPATKSNKENFELWLQMRKNTSIKIAAVNSICENNTCDEPLYEVAVDDENTAEICAYLSTISKRQLTQALARKQPPHFFINFTLLQGEISTQGKALVDSGATRSFIGSSFLHLHKIATVPMKEPQRLTLANGKSCSPLRQQTTPVLLSIAHHDETIILPVFETTQYDLILGLDWLTFHNPTIDWENRYIRFDGYGCKHRVGIHQVPVETQSIIAFTREEITQSTNQPPIPTPTIDISEEKQLPESTWPMSEFPEVFDMEKQAYLPNPRKDWDFDVKFKEGAVLPKPRPLFRLPLQQRKAVEDFVAAEIKSGKLRPSNSPVAANLFFVTKKDSAELRPCVDYRDLNASTIDDRYPLPPISELIQSLVGGDWYAKFDWRWAYNNIRIKEGSEWKFALKCHLGLYEPTVMPFGPKQAPGHMQRFVREMCKDFLGEGWLVNILDDFVIRTQGSQQLHRQRIRRYLQRIKDLGVYIKQSKCVFFAKEVEFVGFKVNSQGYWKQPDKLETIRRWGTPRSVKDVRAFMGFVNFYRPFAKNLSTLAKPLFDLTIKNNLFKWEPRHQKAFDDIKANLLENIFLMFPRPDQPFYLQFDSSDLGTGTLLQLLDDAIRSFTSFGVLLQEMERCRIQLLHADNVC</sequence>
<proteinExistence type="predicted"/>
<dbReference type="FunFam" id="3.30.70.270:FF:000020">
    <property type="entry name" value="Transposon Tf2-6 polyprotein-like Protein"/>
    <property type="match status" value="1"/>
</dbReference>
<evidence type="ECO:0000256" key="5">
    <source>
        <dbReference type="ARBA" id="ARBA00022759"/>
    </source>
</evidence>